<dbReference type="OrthoDB" id="9801656at2"/>
<dbReference type="EMBL" id="AVCI01000045">
    <property type="protein sequence ID" value="KFN41217.1"/>
    <property type="molecule type" value="Genomic_DNA"/>
</dbReference>
<dbReference type="STRING" id="1121015.GCA_000420545_00241"/>
<reference evidence="2 3" key="1">
    <citation type="submission" date="2013-09" db="EMBL/GenBank/DDBJ databases">
        <title>Genome sequencing of Arenimonas oryziterrae.</title>
        <authorList>
            <person name="Chen F."/>
            <person name="Wang G."/>
        </authorList>
    </citation>
    <scope>NUCLEOTIDE SEQUENCE [LARGE SCALE GENOMIC DNA]</scope>
    <source>
        <strain evidence="2 3">YC6267</strain>
    </source>
</reference>
<gene>
    <name evidence="2" type="ORF">N789_04840</name>
</gene>
<dbReference type="Gene3D" id="3.40.630.30">
    <property type="match status" value="1"/>
</dbReference>
<keyword evidence="3" id="KW-1185">Reference proteome</keyword>
<name>A0A091APY7_9GAMM</name>
<dbReference type="CDD" id="cd04301">
    <property type="entry name" value="NAT_SF"/>
    <property type="match status" value="1"/>
</dbReference>
<dbReference type="Pfam" id="PF13302">
    <property type="entry name" value="Acetyltransf_3"/>
    <property type="match status" value="1"/>
</dbReference>
<dbReference type="eggNOG" id="COG1670">
    <property type="taxonomic scope" value="Bacteria"/>
</dbReference>
<dbReference type="InterPro" id="IPR016181">
    <property type="entry name" value="Acyl_CoA_acyltransferase"/>
</dbReference>
<dbReference type="GO" id="GO:1990189">
    <property type="term" value="F:protein N-terminal-serine acetyltransferase activity"/>
    <property type="evidence" value="ECO:0007669"/>
    <property type="project" value="TreeGrafter"/>
</dbReference>
<sequence length="203" mass="22547">MTLGLSRPALHDPLTASLQAQVGLPSLAAGRLCLRWLDQDDTEALYRIFSDQDALRFWSHPPFDSRDDASIYLETIHRGYERGTLFQWGAVVAGDNEVIGTCTLAQIDPIQGRADVGFMLGRPHWGHGYGREMVGALLLHAFADLGLRRLEADVDPRNLPSLALLERLGFKREGYLRQRWLVNGELQDSVVLGLLAGDFPPAD</sequence>
<organism evidence="2 3">
    <name type="scientific">Arenimonas oryziterrae DSM 21050 = YC6267</name>
    <dbReference type="NCBI Taxonomy" id="1121015"/>
    <lineage>
        <taxon>Bacteria</taxon>
        <taxon>Pseudomonadati</taxon>
        <taxon>Pseudomonadota</taxon>
        <taxon>Gammaproteobacteria</taxon>
        <taxon>Lysobacterales</taxon>
        <taxon>Lysobacteraceae</taxon>
        <taxon>Arenimonas</taxon>
    </lineage>
</organism>
<comment type="caution">
    <text evidence="2">The sequence shown here is derived from an EMBL/GenBank/DDBJ whole genome shotgun (WGS) entry which is preliminary data.</text>
</comment>
<dbReference type="SUPFAM" id="SSF55729">
    <property type="entry name" value="Acyl-CoA N-acyltransferases (Nat)"/>
    <property type="match status" value="1"/>
</dbReference>
<dbReference type="GO" id="GO:0008999">
    <property type="term" value="F:protein-N-terminal-alanine acetyltransferase activity"/>
    <property type="evidence" value="ECO:0007669"/>
    <property type="project" value="TreeGrafter"/>
</dbReference>
<evidence type="ECO:0000313" key="2">
    <source>
        <dbReference type="EMBL" id="KFN41217.1"/>
    </source>
</evidence>
<dbReference type="PATRIC" id="fig|1121015.4.peg.2652"/>
<accession>A0A091APY7</accession>
<dbReference type="AlphaFoldDB" id="A0A091APY7"/>
<evidence type="ECO:0000313" key="3">
    <source>
        <dbReference type="Proteomes" id="UP000029385"/>
    </source>
</evidence>
<proteinExistence type="predicted"/>
<dbReference type="InterPro" id="IPR000182">
    <property type="entry name" value="GNAT_dom"/>
</dbReference>
<dbReference type="PANTHER" id="PTHR43441:SF11">
    <property type="entry name" value="RIBOSOMAL-PROTEIN-SERINE ACETYLTRANSFERASE"/>
    <property type="match status" value="1"/>
</dbReference>
<feature type="domain" description="N-acetyltransferase" evidence="1">
    <location>
        <begin position="32"/>
        <end position="197"/>
    </location>
</feature>
<dbReference type="PANTHER" id="PTHR43441">
    <property type="entry name" value="RIBOSOMAL-PROTEIN-SERINE ACETYLTRANSFERASE"/>
    <property type="match status" value="1"/>
</dbReference>
<dbReference type="PROSITE" id="PS51186">
    <property type="entry name" value="GNAT"/>
    <property type="match status" value="1"/>
</dbReference>
<protein>
    <recommendedName>
        <fullName evidence="1">N-acetyltransferase domain-containing protein</fullName>
    </recommendedName>
</protein>
<dbReference type="Proteomes" id="UP000029385">
    <property type="component" value="Unassembled WGS sequence"/>
</dbReference>
<dbReference type="GO" id="GO:0005737">
    <property type="term" value="C:cytoplasm"/>
    <property type="evidence" value="ECO:0007669"/>
    <property type="project" value="TreeGrafter"/>
</dbReference>
<dbReference type="RefSeq" id="WP_022967914.1">
    <property type="nucleotide sequence ID" value="NZ_ATVD01000001.1"/>
</dbReference>
<evidence type="ECO:0000259" key="1">
    <source>
        <dbReference type="PROSITE" id="PS51186"/>
    </source>
</evidence>
<dbReference type="InterPro" id="IPR051908">
    <property type="entry name" value="Ribosomal_N-acetyltransferase"/>
</dbReference>